<dbReference type="EMBL" id="BSPK01000059">
    <property type="protein sequence ID" value="GLS65013.1"/>
    <property type="molecule type" value="Genomic_DNA"/>
</dbReference>
<evidence type="ECO:0000256" key="2">
    <source>
        <dbReference type="SAM" id="MobiDB-lite"/>
    </source>
</evidence>
<dbReference type="InterPro" id="IPR006015">
    <property type="entry name" value="Universal_stress_UspA"/>
</dbReference>
<name>A0A512JD28_9HYPH</name>
<evidence type="ECO:0000256" key="1">
    <source>
        <dbReference type="ARBA" id="ARBA00008791"/>
    </source>
</evidence>
<feature type="region of interest" description="Disordered" evidence="2">
    <location>
        <begin position="152"/>
        <end position="178"/>
    </location>
</feature>
<reference evidence="7" key="2">
    <citation type="journal article" date="2019" name="Int. J. Syst. Evol. Microbiol.">
        <title>The Global Catalogue of Microorganisms (GCM) 10K type strain sequencing project: providing services to taxonomists for standard genome sequencing and annotation.</title>
        <authorList>
            <consortium name="The Broad Institute Genomics Platform"/>
            <consortium name="The Broad Institute Genome Sequencing Center for Infectious Disease"/>
            <person name="Wu L."/>
            <person name="Ma J."/>
        </authorList>
    </citation>
    <scope>NUCLEOTIDE SEQUENCE [LARGE SCALE GENOMIC DNA]</scope>
    <source>
        <strain evidence="7">NBRC 107715</strain>
    </source>
</reference>
<dbReference type="InterPro" id="IPR006016">
    <property type="entry name" value="UspA"/>
</dbReference>
<organism evidence="4 6">
    <name type="scientific">Methylobacterium oxalidis</name>
    <dbReference type="NCBI Taxonomy" id="944322"/>
    <lineage>
        <taxon>Bacteria</taxon>
        <taxon>Pseudomonadati</taxon>
        <taxon>Pseudomonadota</taxon>
        <taxon>Alphaproteobacteria</taxon>
        <taxon>Hyphomicrobiales</taxon>
        <taxon>Methylobacteriaceae</taxon>
        <taxon>Methylobacterium</taxon>
    </lineage>
</organism>
<keyword evidence="7" id="KW-1185">Reference proteome</keyword>
<reference evidence="4 6" key="3">
    <citation type="submission" date="2019-07" db="EMBL/GenBank/DDBJ databases">
        <title>Whole genome shotgun sequence of Methylobacterium oxalidis NBRC 107715.</title>
        <authorList>
            <person name="Hosoyama A."/>
            <person name="Uohara A."/>
            <person name="Ohji S."/>
            <person name="Ichikawa N."/>
        </authorList>
    </citation>
    <scope>NUCLEOTIDE SEQUENCE [LARGE SCALE GENOMIC DNA]</scope>
    <source>
        <strain evidence="4 6">NBRC 107715</strain>
    </source>
</reference>
<dbReference type="InterPro" id="IPR014729">
    <property type="entry name" value="Rossmann-like_a/b/a_fold"/>
</dbReference>
<dbReference type="Proteomes" id="UP000321960">
    <property type="component" value="Unassembled WGS sequence"/>
</dbReference>
<dbReference type="PRINTS" id="PR01438">
    <property type="entry name" value="UNVRSLSTRESS"/>
</dbReference>
<evidence type="ECO:0000313" key="6">
    <source>
        <dbReference type="Proteomes" id="UP000321960"/>
    </source>
</evidence>
<evidence type="ECO:0000259" key="3">
    <source>
        <dbReference type="Pfam" id="PF00582"/>
    </source>
</evidence>
<comment type="caution">
    <text evidence="4">The sequence shown here is derived from an EMBL/GenBank/DDBJ whole genome shotgun (WGS) entry which is preliminary data.</text>
</comment>
<feature type="compositionally biased region" description="Basic and acidic residues" evidence="2">
    <location>
        <begin position="162"/>
        <end position="172"/>
    </location>
</feature>
<dbReference type="PANTHER" id="PTHR46268:SF6">
    <property type="entry name" value="UNIVERSAL STRESS PROTEIN UP12"/>
    <property type="match status" value="1"/>
</dbReference>
<dbReference type="CDD" id="cd00293">
    <property type="entry name" value="USP-like"/>
    <property type="match status" value="1"/>
</dbReference>
<dbReference type="Proteomes" id="UP001156856">
    <property type="component" value="Unassembled WGS sequence"/>
</dbReference>
<evidence type="ECO:0000313" key="7">
    <source>
        <dbReference type="Proteomes" id="UP001156856"/>
    </source>
</evidence>
<dbReference type="RefSeq" id="WP_238180024.1">
    <property type="nucleotide sequence ID" value="NZ_BJZU01000192.1"/>
</dbReference>
<dbReference type="PANTHER" id="PTHR46268">
    <property type="entry name" value="STRESS RESPONSE PROTEIN NHAX"/>
    <property type="match status" value="1"/>
</dbReference>
<dbReference type="EMBL" id="BJZU01000192">
    <property type="protein sequence ID" value="GEP07836.1"/>
    <property type="molecule type" value="Genomic_DNA"/>
</dbReference>
<protein>
    <submittedName>
        <fullName evidence="4">Universal stress protein UspA</fullName>
    </submittedName>
</protein>
<dbReference type="SUPFAM" id="SSF52402">
    <property type="entry name" value="Adenine nucleotide alpha hydrolases-like"/>
    <property type="match status" value="1"/>
</dbReference>
<comment type="similarity">
    <text evidence="1">Belongs to the universal stress protein A family.</text>
</comment>
<dbReference type="AlphaFoldDB" id="A0A512JD28"/>
<dbReference type="Pfam" id="PF00582">
    <property type="entry name" value="Usp"/>
    <property type="match status" value="1"/>
</dbReference>
<sequence>MSPYAGVMIPVDFSDASARALRSAVSLGVADDVQVTVVHAFEALGKPKLSAFGMPREHIDGYVESWRSSFAEEIEAFLDAGGLAGQDWSRRVVEGSPDEVIVRLAARMPSELLVMGTHARTGIRKAFMGSVTEKVLAAGGMDILVVPPPCPGAGQQAPPLSRARDRRAERPAFRVVTA</sequence>
<feature type="domain" description="UspA" evidence="3">
    <location>
        <begin position="7"/>
        <end position="147"/>
    </location>
</feature>
<gene>
    <name evidence="5" type="ORF">GCM10007888_33940</name>
    <name evidence="4" type="ORF">MOX02_58740</name>
</gene>
<dbReference type="Gene3D" id="3.40.50.620">
    <property type="entry name" value="HUPs"/>
    <property type="match status" value="1"/>
</dbReference>
<accession>A0A512JD28</accession>
<reference evidence="5" key="1">
    <citation type="journal article" date="2014" name="Int. J. Syst. Evol. Microbiol.">
        <title>Complete genome of a new Firmicutes species belonging to the dominant human colonic microbiota ('Ruminococcus bicirculans') reveals two chromosomes and a selective capacity to utilize plant glucans.</title>
        <authorList>
            <consortium name="NISC Comparative Sequencing Program"/>
            <person name="Wegmann U."/>
            <person name="Louis P."/>
            <person name="Goesmann A."/>
            <person name="Henrissat B."/>
            <person name="Duncan S.H."/>
            <person name="Flint H.J."/>
        </authorList>
    </citation>
    <scope>NUCLEOTIDE SEQUENCE</scope>
    <source>
        <strain evidence="5">NBRC 107715</strain>
    </source>
</reference>
<evidence type="ECO:0000313" key="4">
    <source>
        <dbReference type="EMBL" id="GEP07836.1"/>
    </source>
</evidence>
<proteinExistence type="inferred from homology"/>
<evidence type="ECO:0000313" key="5">
    <source>
        <dbReference type="EMBL" id="GLS65013.1"/>
    </source>
</evidence>
<reference evidence="5" key="4">
    <citation type="submission" date="2023-01" db="EMBL/GenBank/DDBJ databases">
        <title>Draft genome sequence of Methylobacterium oxalidis strain NBRC 107715.</title>
        <authorList>
            <person name="Sun Q."/>
            <person name="Mori K."/>
        </authorList>
    </citation>
    <scope>NUCLEOTIDE SEQUENCE</scope>
    <source>
        <strain evidence="5">NBRC 107715</strain>
    </source>
</reference>